<protein>
    <submittedName>
        <fullName evidence="1">Uncharacterized protein</fullName>
    </submittedName>
</protein>
<accession>A0ABY6ZJY1</accession>
<dbReference type="RefSeq" id="WP_268007045.1">
    <property type="nucleotide sequence ID" value="NZ_BSUT01000001.1"/>
</dbReference>
<gene>
    <name evidence="1" type="ORF">NZD89_07140</name>
</gene>
<keyword evidence="2" id="KW-1185">Reference proteome</keyword>
<dbReference type="EMBL" id="CP104067">
    <property type="protein sequence ID" value="WAH43167.1"/>
    <property type="molecule type" value="Genomic_DNA"/>
</dbReference>
<evidence type="ECO:0000313" key="1">
    <source>
        <dbReference type="EMBL" id="WAH43167.1"/>
    </source>
</evidence>
<evidence type="ECO:0000313" key="2">
    <source>
        <dbReference type="Proteomes" id="UP001164761"/>
    </source>
</evidence>
<dbReference type="Proteomes" id="UP001164761">
    <property type="component" value="Chromosome"/>
</dbReference>
<reference evidence="1" key="1">
    <citation type="submission" date="2022-08" db="EMBL/GenBank/DDBJ databases">
        <title>Alicyclobacillus fastidiosus DSM 17978, complete genome.</title>
        <authorList>
            <person name="Wang Q."/>
            <person name="Cai R."/>
            <person name="Wang Z."/>
        </authorList>
    </citation>
    <scope>NUCLEOTIDE SEQUENCE</scope>
    <source>
        <strain evidence="1">DSM 17978</strain>
    </source>
</reference>
<sequence length="67" mass="8335">MVIRKRRKQAEWYFERRVEYLNAQLGKLRELVQPQNGDFNFEALKDFLETRGRLRELENIRKHAQDW</sequence>
<organism evidence="1 2">
    <name type="scientific">Alicyclobacillus fastidiosus</name>
    <dbReference type="NCBI Taxonomy" id="392011"/>
    <lineage>
        <taxon>Bacteria</taxon>
        <taxon>Bacillati</taxon>
        <taxon>Bacillota</taxon>
        <taxon>Bacilli</taxon>
        <taxon>Bacillales</taxon>
        <taxon>Alicyclobacillaceae</taxon>
        <taxon>Alicyclobacillus</taxon>
    </lineage>
</organism>
<proteinExistence type="predicted"/>
<name>A0ABY6ZJY1_9BACL</name>